<dbReference type="InterPro" id="IPR051260">
    <property type="entry name" value="Diverse_substr_monoxygenases"/>
</dbReference>
<dbReference type="SUPFAM" id="SSF51679">
    <property type="entry name" value="Bacterial luciferase-like"/>
    <property type="match status" value="1"/>
</dbReference>
<reference evidence="4" key="1">
    <citation type="journal article" date="2019" name="Int. J. Syst. Evol. Microbiol.">
        <title>The Global Catalogue of Microorganisms (GCM) 10K type strain sequencing project: providing services to taxonomists for standard genome sequencing and annotation.</title>
        <authorList>
            <consortium name="The Broad Institute Genomics Platform"/>
            <consortium name="The Broad Institute Genome Sequencing Center for Infectious Disease"/>
            <person name="Wu L."/>
            <person name="Ma J."/>
        </authorList>
    </citation>
    <scope>NUCLEOTIDE SEQUENCE [LARGE SCALE GENOMIC DNA]</scope>
    <source>
        <strain evidence="4">JCM 16904</strain>
    </source>
</reference>
<evidence type="ECO:0000313" key="4">
    <source>
        <dbReference type="Proteomes" id="UP001500902"/>
    </source>
</evidence>
<dbReference type="Pfam" id="PF00296">
    <property type="entry name" value="Bac_luciferase"/>
    <property type="match status" value="1"/>
</dbReference>
<keyword evidence="4" id="KW-1185">Reference proteome</keyword>
<gene>
    <name evidence="3" type="ORF">GCM10022224_038320</name>
</gene>
<evidence type="ECO:0000256" key="1">
    <source>
        <dbReference type="SAM" id="MobiDB-lite"/>
    </source>
</evidence>
<organism evidence="3 4">
    <name type="scientific">Nonomuraea antimicrobica</name>
    <dbReference type="NCBI Taxonomy" id="561173"/>
    <lineage>
        <taxon>Bacteria</taxon>
        <taxon>Bacillati</taxon>
        <taxon>Actinomycetota</taxon>
        <taxon>Actinomycetes</taxon>
        <taxon>Streptosporangiales</taxon>
        <taxon>Streptosporangiaceae</taxon>
        <taxon>Nonomuraea</taxon>
    </lineage>
</organism>
<dbReference type="Gene3D" id="3.20.20.30">
    <property type="entry name" value="Luciferase-like domain"/>
    <property type="match status" value="1"/>
</dbReference>
<dbReference type="Proteomes" id="UP001500902">
    <property type="component" value="Unassembled WGS sequence"/>
</dbReference>
<dbReference type="InterPro" id="IPR036661">
    <property type="entry name" value="Luciferase-like_sf"/>
</dbReference>
<dbReference type="PANTHER" id="PTHR30011:SF32">
    <property type="entry name" value="CONSERVED PROTEIN"/>
    <property type="match status" value="1"/>
</dbReference>
<protein>
    <submittedName>
        <fullName evidence="3">LLM class flavin-dependent oxidoreductase</fullName>
    </submittedName>
</protein>
<proteinExistence type="predicted"/>
<name>A0ABP7BWS0_9ACTN</name>
<feature type="region of interest" description="Disordered" evidence="1">
    <location>
        <begin position="1"/>
        <end position="22"/>
    </location>
</feature>
<dbReference type="PANTHER" id="PTHR30011">
    <property type="entry name" value="ALKANESULFONATE MONOOXYGENASE-RELATED"/>
    <property type="match status" value="1"/>
</dbReference>
<dbReference type="RefSeq" id="WP_344879225.1">
    <property type="nucleotide sequence ID" value="NZ_BAAAZP010000074.1"/>
</dbReference>
<sequence length="329" mass="34880">MSHEDPADGIGGGGPGTVTGVRSATVGESPAARTLGGLMNVGLGLPISDPVALLEWARRADEGPFSTLGLLDRLVYDNPEPLITLAMLAGATSRIRLQTEVLLAPLRDPALLAKQTATLDRMSGGRFTLGIGLGARSDDYAAAGVDVHTRGARMEETMTVLRRLWSGEPYGDGVGPIGPHPARRGGPEVLFGAFSPVAIRRAARLGDGFLCSTHIADTDTLFRAIETEWRAQGRAGRPRLVAQFNAALGPDYLIKEAHDRLYEYYSAPTFMNMPAGFAEAAVANMLTTPAQIHEATARMTDLGADEVMFYCWASDVSQVEQFAGALAAA</sequence>
<comment type="caution">
    <text evidence="3">The sequence shown here is derived from an EMBL/GenBank/DDBJ whole genome shotgun (WGS) entry which is preliminary data.</text>
</comment>
<dbReference type="InterPro" id="IPR011251">
    <property type="entry name" value="Luciferase-like_dom"/>
</dbReference>
<dbReference type="EMBL" id="BAAAZP010000074">
    <property type="protein sequence ID" value="GAA3670453.1"/>
    <property type="molecule type" value="Genomic_DNA"/>
</dbReference>
<feature type="domain" description="Luciferase-like" evidence="2">
    <location>
        <begin position="50"/>
        <end position="298"/>
    </location>
</feature>
<accession>A0ABP7BWS0</accession>
<evidence type="ECO:0000259" key="2">
    <source>
        <dbReference type="Pfam" id="PF00296"/>
    </source>
</evidence>
<evidence type="ECO:0000313" key="3">
    <source>
        <dbReference type="EMBL" id="GAA3670453.1"/>
    </source>
</evidence>